<evidence type="ECO:0000256" key="6">
    <source>
        <dbReference type="ARBA" id="ARBA00022692"/>
    </source>
</evidence>
<evidence type="ECO:0000256" key="4">
    <source>
        <dbReference type="ARBA" id="ARBA00022475"/>
    </source>
</evidence>
<evidence type="ECO:0000259" key="10">
    <source>
        <dbReference type="PROSITE" id="PS51012"/>
    </source>
</evidence>
<organism evidence="11 12">
    <name type="scientific">Novipirellula herctigrandis</name>
    <dbReference type="NCBI Taxonomy" id="2527986"/>
    <lineage>
        <taxon>Bacteria</taxon>
        <taxon>Pseudomonadati</taxon>
        <taxon>Planctomycetota</taxon>
        <taxon>Planctomycetia</taxon>
        <taxon>Pirellulales</taxon>
        <taxon>Pirellulaceae</taxon>
        <taxon>Novipirellula</taxon>
    </lineage>
</organism>
<evidence type="ECO:0000313" key="12">
    <source>
        <dbReference type="Proteomes" id="UP000315010"/>
    </source>
</evidence>
<keyword evidence="7 9" id="KW-1133">Transmembrane helix</keyword>
<evidence type="ECO:0000256" key="1">
    <source>
        <dbReference type="ARBA" id="ARBA00004429"/>
    </source>
</evidence>
<evidence type="ECO:0000313" key="11">
    <source>
        <dbReference type="EMBL" id="TWT82764.1"/>
    </source>
</evidence>
<dbReference type="GO" id="GO:0140359">
    <property type="term" value="F:ABC-type transporter activity"/>
    <property type="evidence" value="ECO:0007669"/>
    <property type="project" value="InterPro"/>
</dbReference>
<feature type="transmembrane region" description="Helical" evidence="9">
    <location>
        <begin position="154"/>
        <end position="175"/>
    </location>
</feature>
<proteinExistence type="inferred from homology"/>
<evidence type="ECO:0000256" key="8">
    <source>
        <dbReference type="ARBA" id="ARBA00023136"/>
    </source>
</evidence>
<comment type="subcellular location">
    <subcellularLocation>
        <location evidence="1">Cell inner membrane</location>
        <topology evidence="1">Multi-pass membrane protein</topology>
    </subcellularLocation>
    <subcellularLocation>
        <location evidence="9">Cell membrane</location>
        <topology evidence="9">Multi-pass membrane protein</topology>
    </subcellularLocation>
</comment>
<name>A0A5C5Z680_9BACT</name>
<dbReference type="EMBL" id="SJPJ01000001">
    <property type="protein sequence ID" value="TWT82764.1"/>
    <property type="molecule type" value="Genomic_DNA"/>
</dbReference>
<dbReference type="PANTHER" id="PTHR30413">
    <property type="entry name" value="INNER MEMBRANE TRANSPORT PERMEASE"/>
    <property type="match status" value="1"/>
</dbReference>
<protein>
    <recommendedName>
        <fullName evidence="9">Transport permease protein</fullName>
    </recommendedName>
</protein>
<keyword evidence="8 9" id="KW-0472">Membrane</keyword>
<keyword evidence="4 9" id="KW-1003">Cell membrane</keyword>
<comment type="caution">
    <text evidence="11">The sequence shown here is derived from an EMBL/GenBank/DDBJ whole genome shotgun (WGS) entry which is preliminary data.</text>
</comment>
<dbReference type="Proteomes" id="UP000315010">
    <property type="component" value="Unassembled WGS sequence"/>
</dbReference>
<dbReference type="PROSITE" id="PS51012">
    <property type="entry name" value="ABC_TM2"/>
    <property type="match status" value="1"/>
</dbReference>
<sequence length="302" mass="33197">MNKLKILNIMSNPAEAVASEAASDGIAMQPYPVTRIRNTSGSAWTNWVELYRYRDLFQYLVRREIKVRYAQSAIGVGWAVLQPLFTMLVFTVIFGRLAKLSSDGAAYALFSFAGLVPWMFFSNAVTDGVNGLISGASMMSKVYFPRMLMPLSANAARMIDFVVASVVMSGLMLWYGVAPNWGLLALPWILAVMALCTSGVTLWLATFAIQFRDVKHALGFIVQILMYAAPVVYPASLVPDAYQRFYAINPMVGVIEGIRAGCLGTRAMPWDFLLIGTISAIALFGTGVTYFNSKQRVFADLA</sequence>
<feature type="transmembrane region" description="Helical" evidence="9">
    <location>
        <begin position="181"/>
        <end position="205"/>
    </location>
</feature>
<dbReference type="Pfam" id="PF01061">
    <property type="entry name" value="ABC2_membrane"/>
    <property type="match status" value="1"/>
</dbReference>
<feature type="domain" description="ABC transmembrane type-2" evidence="10">
    <location>
        <begin position="74"/>
        <end position="294"/>
    </location>
</feature>
<comment type="similarity">
    <text evidence="2 9">Belongs to the ABC-2 integral membrane protein family.</text>
</comment>
<accession>A0A5C5Z680</accession>
<keyword evidence="5" id="KW-0997">Cell inner membrane</keyword>
<dbReference type="GO" id="GO:0015920">
    <property type="term" value="P:lipopolysaccharide transport"/>
    <property type="evidence" value="ECO:0007669"/>
    <property type="project" value="TreeGrafter"/>
</dbReference>
<reference evidence="11 12" key="1">
    <citation type="submission" date="2019-02" db="EMBL/GenBank/DDBJ databases">
        <title>Deep-cultivation of Planctomycetes and their phenomic and genomic characterization uncovers novel biology.</title>
        <authorList>
            <person name="Wiegand S."/>
            <person name="Jogler M."/>
            <person name="Boedeker C."/>
            <person name="Pinto D."/>
            <person name="Vollmers J."/>
            <person name="Rivas-Marin E."/>
            <person name="Kohn T."/>
            <person name="Peeters S.H."/>
            <person name="Heuer A."/>
            <person name="Rast P."/>
            <person name="Oberbeckmann S."/>
            <person name="Bunk B."/>
            <person name="Jeske O."/>
            <person name="Meyerdierks A."/>
            <person name="Storesund J.E."/>
            <person name="Kallscheuer N."/>
            <person name="Luecker S."/>
            <person name="Lage O.M."/>
            <person name="Pohl T."/>
            <person name="Merkel B.J."/>
            <person name="Hornburger P."/>
            <person name="Mueller R.-W."/>
            <person name="Bruemmer F."/>
            <person name="Labrenz M."/>
            <person name="Spormann A.M."/>
            <person name="Op Den Camp H."/>
            <person name="Overmann J."/>
            <person name="Amann R."/>
            <person name="Jetten M.S.M."/>
            <person name="Mascher T."/>
            <person name="Medema M.H."/>
            <person name="Devos D.P."/>
            <person name="Kaster A.-K."/>
            <person name="Ovreas L."/>
            <person name="Rohde M."/>
            <person name="Galperin M.Y."/>
            <person name="Jogler C."/>
        </authorList>
    </citation>
    <scope>NUCLEOTIDE SEQUENCE [LARGE SCALE GENOMIC DNA]</scope>
    <source>
        <strain evidence="11 12">CA13</strain>
    </source>
</reference>
<feature type="transmembrane region" description="Helical" evidence="9">
    <location>
        <begin position="106"/>
        <end position="133"/>
    </location>
</feature>
<evidence type="ECO:0000256" key="9">
    <source>
        <dbReference type="RuleBase" id="RU361157"/>
    </source>
</evidence>
<evidence type="ECO:0000256" key="2">
    <source>
        <dbReference type="ARBA" id="ARBA00007783"/>
    </source>
</evidence>
<gene>
    <name evidence="11" type="primary">tagG_2</name>
    <name evidence="11" type="ORF">CA13_42270</name>
</gene>
<feature type="transmembrane region" description="Helical" evidence="9">
    <location>
        <begin position="217"/>
        <end position="236"/>
    </location>
</feature>
<evidence type="ECO:0000256" key="7">
    <source>
        <dbReference type="ARBA" id="ARBA00022989"/>
    </source>
</evidence>
<evidence type="ECO:0000256" key="5">
    <source>
        <dbReference type="ARBA" id="ARBA00022519"/>
    </source>
</evidence>
<dbReference type="GO" id="GO:0005886">
    <property type="term" value="C:plasma membrane"/>
    <property type="evidence" value="ECO:0007669"/>
    <property type="project" value="UniProtKB-SubCell"/>
</dbReference>
<feature type="transmembrane region" description="Helical" evidence="9">
    <location>
        <begin position="72"/>
        <end position="94"/>
    </location>
</feature>
<dbReference type="InterPro" id="IPR047817">
    <property type="entry name" value="ABC2_TM_bact-type"/>
</dbReference>
<dbReference type="PANTHER" id="PTHR30413:SF8">
    <property type="entry name" value="TRANSPORT PERMEASE PROTEIN"/>
    <property type="match status" value="1"/>
</dbReference>
<keyword evidence="12" id="KW-1185">Reference proteome</keyword>
<keyword evidence="3 9" id="KW-0813">Transport</keyword>
<dbReference type="AlphaFoldDB" id="A0A5C5Z680"/>
<evidence type="ECO:0000256" key="3">
    <source>
        <dbReference type="ARBA" id="ARBA00022448"/>
    </source>
</evidence>
<dbReference type="InterPro" id="IPR013525">
    <property type="entry name" value="ABC2_TM"/>
</dbReference>
<keyword evidence="6 9" id="KW-0812">Transmembrane</keyword>
<feature type="transmembrane region" description="Helical" evidence="9">
    <location>
        <begin position="272"/>
        <end position="291"/>
    </location>
</feature>